<evidence type="ECO:0000313" key="2">
    <source>
        <dbReference type="Proteomes" id="UP000789524"/>
    </source>
</evidence>
<evidence type="ECO:0000313" key="1">
    <source>
        <dbReference type="EMBL" id="CAG9583390.1"/>
    </source>
</evidence>
<protein>
    <submittedName>
        <fullName evidence="1">(African queen) hypothetical protein</fullName>
    </submittedName>
</protein>
<reference evidence="1" key="1">
    <citation type="submission" date="2021-09" db="EMBL/GenBank/DDBJ databases">
        <authorList>
            <person name="Martin H S."/>
        </authorList>
    </citation>
    <scope>NUCLEOTIDE SEQUENCE</scope>
</reference>
<sequence length="241" mass="27659">MEKVLTDGSWVASISAIEVNITSEYKPDLGWKVMCNWQTLDNDTLQSVRLYNNGQQFMIYRPEKHGHSRNEIFNTPEKKISVNCALTKDRGQEGFCNLLLEPYQPPTSNFIYSCEVSGERPMFRIGRKDVSVKILVPPSNAEIVTDEIREHHELPSRVMLNCSSTGLPAPNLEWTVNNDKQMLERLVAPQVTKVKIMDIFLPNFDPDGSIDISEWCQDISTAMNHYELKDYEVRMKVMSLL</sequence>
<dbReference type="AlphaFoldDB" id="A0A8J2R3X2"/>
<dbReference type="EMBL" id="CAKASE010000081">
    <property type="protein sequence ID" value="CAG9583390.1"/>
    <property type="molecule type" value="Genomic_DNA"/>
</dbReference>
<dbReference type="OrthoDB" id="7310971at2759"/>
<organism evidence="1 2">
    <name type="scientific">Danaus chrysippus</name>
    <name type="common">African queen</name>
    <dbReference type="NCBI Taxonomy" id="151541"/>
    <lineage>
        <taxon>Eukaryota</taxon>
        <taxon>Metazoa</taxon>
        <taxon>Ecdysozoa</taxon>
        <taxon>Arthropoda</taxon>
        <taxon>Hexapoda</taxon>
        <taxon>Insecta</taxon>
        <taxon>Pterygota</taxon>
        <taxon>Neoptera</taxon>
        <taxon>Endopterygota</taxon>
        <taxon>Lepidoptera</taxon>
        <taxon>Glossata</taxon>
        <taxon>Ditrysia</taxon>
        <taxon>Papilionoidea</taxon>
        <taxon>Nymphalidae</taxon>
        <taxon>Danainae</taxon>
        <taxon>Danaini</taxon>
        <taxon>Danaina</taxon>
        <taxon>Danaus</taxon>
        <taxon>Anosia</taxon>
    </lineage>
</organism>
<proteinExistence type="predicted"/>
<dbReference type="Proteomes" id="UP000789524">
    <property type="component" value="Unassembled WGS sequence"/>
</dbReference>
<dbReference type="PANTHER" id="PTHR21261:SF15">
    <property type="entry name" value="BEATEN PATH IIIA, ISOFORM D-RELATED"/>
    <property type="match status" value="1"/>
</dbReference>
<dbReference type="PANTHER" id="PTHR21261">
    <property type="entry name" value="BEAT PROTEIN"/>
    <property type="match status" value="1"/>
</dbReference>
<keyword evidence="2" id="KW-1185">Reference proteome</keyword>
<name>A0A8J2R3X2_9NEOP</name>
<comment type="caution">
    <text evidence="1">The sequence shown here is derived from an EMBL/GenBank/DDBJ whole genome shotgun (WGS) entry which is preliminary data.</text>
</comment>
<gene>
    <name evidence="1" type="ORF">DCHRY22_LOCUS14784</name>
</gene>
<accession>A0A8J2R3X2</accession>